<proteinExistence type="predicted"/>
<protein>
    <submittedName>
        <fullName evidence="1">Uncharacterized protein</fullName>
    </submittedName>
</protein>
<evidence type="ECO:0000313" key="1">
    <source>
        <dbReference type="EMBL" id="KAJ4832272.1"/>
    </source>
</evidence>
<sequence>MLLGCSTKGMHAHLIFEQIKDDLGGGFGHCDVMRKFKNNMETSSKIVILAAILIVAHCHIGGLGRAEATKTIAKETGAWGLDQIIRCKTALIFLKSRG</sequence>
<gene>
    <name evidence="1" type="ORF">Tsubulata_012219</name>
</gene>
<dbReference type="EMBL" id="JAKUCV010005165">
    <property type="protein sequence ID" value="KAJ4832272.1"/>
    <property type="molecule type" value="Genomic_DNA"/>
</dbReference>
<accession>A0A9Q0FIX0</accession>
<name>A0A9Q0FIX0_9ROSI</name>
<evidence type="ECO:0000313" key="2">
    <source>
        <dbReference type="Proteomes" id="UP001141552"/>
    </source>
</evidence>
<reference evidence="1" key="2">
    <citation type="journal article" date="2023" name="Plants (Basel)">
        <title>Annotation of the Turnera subulata (Passifloraceae) Draft Genome Reveals the S-Locus Evolved after the Divergence of Turneroideae from Passifloroideae in a Stepwise Manner.</title>
        <authorList>
            <person name="Henning P.M."/>
            <person name="Roalson E.H."/>
            <person name="Mir W."/>
            <person name="McCubbin A.G."/>
            <person name="Shore J.S."/>
        </authorList>
    </citation>
    <scope>NUCLEOTIDE SEQUENCE</scope>
    <source>
        <strain evidence="1">F60SS</strain>
    </source>
</reference>
<keyword evidence="2" id="KW-1185">Reference proteome</keyword>
<reference evidence="1" key="1">
    <citation type="submission" date="2022-02" db="EMBL/GenBank/DDBJ databases">
        <authorList>
            <person name="Henning P.M."/>
            <person name="McCubbin A.G."/>
            <person name="Shore J.S."/>
        </authorList>
    </citation>
    <scope>NUCLEOTIDE SEQUENCE</scope>
    <source>
        <strain evidence="1">F60SS</strain>
        <tissue evidence="1">Leaves</tissue>
    </source>
</reference>
<comment type="caution">
    <text evidence="1">The sequence shown here is derived from an EMBL/GenBank/DDBJ whole genome shotgun (WGS) entry which is preliminary data.</text>
</comment>
<dbReference type="AlphaFoldDB" id="A0A9Q0FIX0"/>
<organism evidence="1 2">
    <name type="scientific">Turnera subulata</name>
    <dbReference type="NCBI Taxonomy" id="218843"/>
    <lineage>
        <taxon>Eukaryota</taxon>
        <taxon>Viridiplantae</taxon>
        <taxon>Streptophyta</taxon>
        <taxon>Embryophyta</taxon>
        <taxon>Tracheophyta</taxon>
        <taxon>Spermatophyta</taxon>
        <taxon>Magnoliopsida</taxon>
        <taxon>eudicotyledons</taxon>
        <taxon>Gunneridae</taxon>
        <taxon>Pentapetalae</taxon>
        <taxon>rosids</taxon>
        <taxon>fabids</taxon>
        <taxon>Malpighiales</taxon>
        <taxon>Passifloraceae</taxon>
        <taxon>Turnera</taxon>
    </lineage>
</organism>
<dbReference type="Proteomes" id="UP001141552">
    <property type="component" value="Unassembled WGS sequence"/>
</dbReference>